<feature type="region of interest" description="Disordered" evidence="5">
    <location>
        <begin position="1"/>
        <end position="28"/>
    </location>
</feature>
<feature type="coiled-coil region" evidence="4">
    <location>
        <begin position="169"/>
        <end position="203"/>
    </location>
</feature>
<keyword evidence="3 4" id="KW-0175">Coiled coil</keyword>
<feature type="compositionally biased region" description="Polar residues" evidence="5">
    <location>
        <begin position="846"/>
        <end position="867"/>
    </location>
</feature>
<dbReference type="InterPro" id="IPR037620">
    <property type="entry name" value="LIP-1_SAM_1"/>
</dbReference>
<feature type="coiled-coil region" evidence="4">
    <location>
        <begin position="438"/>
        <end position="472"/>
    </location>
</feature>
<dbReference type="InterPro" id="IPR057892">
    <property type="entry name" value="LIP-1_CC2"/>
</dbReference>
<keyword evidence="2" id="KW-0677">Repeat</keyword>
<feature type="region of interest" description="Disordered" evidence="5">
    <location>
        <begin position="1626"/>
        <end position="1699"/>
    </location>
</feature>
<dbReference type="EMBL" id="LN902841">
    <property type="protein sequence ID" value="CDS40243.1"/>
    <property type="molecule type" value="Genomic_DNA"/>
</dbReference>
<feature type="coiled-coil region" evidence="4">
    <location>
        <begin position="498"/>
        <end position="553"/>
    </location>
</feature>
<evidence type="ECO:0000256" key="1">
    <source>
        <dbReference type="ARBA" id="ARBA00007026"/>
    </source>
</evidence>
<feature type="compositionally biased region" description="Polar residues" evidence="5">
    <location>
        <begin position="1245"/>
        <end position="1261"/>
    </location>
</feature>
<dbReference type="Pfam" id="PF00536">
    <property type="entry name" value="SAM_1"/>
    <property type="match status" value="2"/>
</dbReference>
<evidence type="ECO:0000259" key="6">
    <source>
        <dbReference type="PROSITE" id="PS50105"/>
    </source>
</evidence>
<dbReference type="GO" id="GO:0005737">
    <property type="term" value="C:cytoplasm"/>
    <property type="evidence" value="ECO:0007669"/>
    <property type="project" value="UniProtKB-ARBA"/>
</dbReference>
<feature type="domain" description="SAM" evidence="6">
    <location>
        <begin position="1391"/>
        <end position="1447"/>
    </location>
</feature>
<dbReference type="OrthoDB" id="2132119at2759"/>
<evidence type="ECO:0000256" key="2">
    <source>
        <dbReference type="ARBA" id="ARBA00022737"/>
    </source>
</evidence>
<feature type="compositionally biased region" description="Pro residues" evidence="5">
    <location>
        <begin position="983"/>
        <end position="994"/>
    </location>
</feature>
<feature type="compositionally biased region" description="Gly residues" evidence="5">
    <location>
        <begin position="247"/>
        <end position="257"/>
    </location>
</feature>
<dbReference type="SMART" id="SM00454">
    <property type="entry name" value="SAM"/>
    <property type="match status" value="3"/>
</dbReference>
<feature type="compositionally biased region" description="Low complexity" evidence="5">
    <location>
        <begin position="1213"/>
        <end position="1226"/>
    </location>
</feature>
<feature type="region of interest" description="Disordered" evidence="5">
    <location>
        <begin position="396"/>
        <end position="427"/>
    </location>
</feature>
<gene>
    <name evidence="7" type="ORF">EmuJ_000781400</name>
</gene>
<feature type="region of interest" description="Disordered" evidence="5">
    <location>
        <begin position="911"/>
        <end position="938"/>
    </location>
</feature>
<evidence type="ECO:0000313" key="7">
    <source>
        <dbReference type="EMBL" id="CDS40243.1"/>
    </source>
</evidence>
<comment type="similarity">
    <text evidence="1">Belongs to the liprin family. Liprin-alpha subfamily.</text>
</comment>
<feature type="region of interest" description="Disordered" evidence="5">
    <location>
        <begin position="727"/>
        <end position="757"/>
    </location>
</feature>
<dbReference type="Pfam" id="PF25526">
    <property type="entry name" value="LIP-1"/>
    <property type="match status" value="2"/>
</dbReference>
<sequence>MCDIMPTIAEDGNSSQGDHDSQVGAEGNTVEDMLLSILDERDRLMENFQEAQEQLNYSQNRLSELEREKDCLSRQLREKIPEDIAVLAKDVQFYRDQLLEREDEIQELKAERSNTRLLLEHLECLVARHERSLRMTVVKRQMSSPGGVSSEVEVLKALKSLFEHHKAMDTRLRERLRAALERAAQLEEEVRASASDRASLREQLAAALANIAANTSNGVATNLEGKKDAVDSVESQPPGGPPVNGAEVGGGGKEGGNGEGTNYAAVAAAAAASAAATERKLVEVTERARDLESTITTLQKELGRAQDQVARLQRDLRESEAQREDQESRISTLEQRYLAAQHDATAAHEKANRIGTDLISRDSELKQSEERVNHLKVEVDMLRNKNEDLQVMLEKYQSQEGDQPAPVASGSATSPTDPSAVTSVPSATEVSELQESSIRAMRAELTQADDRLREVQAAMAETQAELQRARQRERLNEDHSARLTATVDKLLLESNERLQTHLREKMAVMEEKNQLTAELDRVRRQMESIQSERDRLVNELDRLRRQASLAESLDLPNLNTVWRTPGTVRPQRASLLRRPASLYLSAHEKPGPLSWRQKNCFGGSAIIPSKYDIYSGFGSGSLARNSSQVENSVDGPINVISPSTGVSANLSPDSKPTANSQNTSDAQALALLIQDQLDAINNEIKLIQEEKQNTEQLAEELESRVVQHSNPYLFEATATTAAVHQQAGGGSRGTTIASSVPPHLPGFGPTGWSPPPSPLTGRVGTPTTLHAVITTGYGASMIPAHRATVAAATHYPYTTGRAGPLFPGGTPAPQRANSAMAQLLCQPQALNEYDGIAPAESHFQRQRSNPEPVQRQGSSVMTSNPQESPYEFGPDNVSVSQLQMWRPENNGEKVPEDLSYPVQRASSSLGQAFPNQSINGVSAPSPLRQSNTSSTARMFSGRNRSLQHLMEAEALRLNESGRPNSASPVPPKPQFRVPSATIPQPPASPEPPSGPSHRRHSVPSYRIAVSGSAVRPRAPMGNVPVATSGALLESPGSSASSKSDPTVANAPKQLALGGLVPASSPYNTHFPHEGDVPFIGTHFHHQLLPTSVALSTITTTTAAATPSAAKQMLLQRVGAAASQLSPSPKPSKKKSITGTLGRIFKRGGKDQPQIGLPQSPIIHHQQRFASTSPSLGITYNPQATAQIQQKQLLQQQQQHLQFLRHKEMQQQHLYQLAQQRQQQQQQGEKLTPYDTEDPDGLISPSLHSTVGQYSRQPNNFAPGTGLPAAQPLEERRRKKKEELLEEAMEAHLPFAQWNGPTIVAWLELWVGMPAWYVAACRANVKSGAIMAALSEQEIQREIGISNPLHRLKLRLAIQEMVALTAPTPTPRPNTSRLAFGDMDHEWIGNVWLPGLGLAQYRPAFMECLVDARMLDHLTKRDLRTHLKMVDAMHRTSLLYGIVCLKRLNYDRSELERRQRECLHRDSIDLLVWTCERVQAWLDQIGLREYASHLNGSGVHGGLLGIHTEVDANQLALILQIPSSATNARLILARELENLVQRYRATAPLAAAALGPAPRVLAMEAAAAAAARTLPSASATHSIDGESGSPPINSGTDVEKSLPAVTMQSAVENQPHLPTSAILISTEAQKSHSGAESTNESHANAHPTTSAITASTTTSTVTPTAPAISAPPATPLAGPRSKKGAAPPPPLTPAQTRSKT</sequence>
<feature type="region of interest" description="Disordered" evidence="5">
    <location>
        <begin position="227"/>
        <end position="257"/>
    </location>
</feature>
<feature type="region of interest" description="Disordered" evidence="5">
    <location>
        <begin position="960"/>
        <end position="1048"/>
    </location>
</feature>
<dbReference type="CDD" id="cd09565">
    <property type="entry name" value="SAM_liprin-alpha1_2_3_4_repeat2"/>
    <property type="match status" value="1"/>
</dbReference>
<evidence type="ECO:0000256" key="3">
    <source>
        <dbReference type="ARBA" id="ARBA00023054"/>
    </source>
</evidence>
<dbReference type="eggNOG" id="KOG0249">
    <property type="taxonomic scope" value="Eukaryota"/>
</dbReference>
<dbReference type="CDD" id="cd09562">
    <property type="entry name" value="SAM_liprin-alpha1_2_3_4_repeat1"/>
    <property type="match status" value="1"/>
</dbReference>
<feature type="domain" description="SAM" evidence="6">
    <location>
        <begin position="1297"/>
        <end position="1363"/>
    </location>
</feature>
<dbReference type="STRING" id="6211.A0A068YD33"/>
<dbReference type="InterPro" id="IPR029515">
    <property type="entry name" value="Liprin"/>
</dbReference>
<feature type="compositionally biased region" description="Polar residues" evidence="5">
    <location>
        <begin position="410"/>
        <end position="427"/>
    </location>
</feature>
<dbReference type="Proteomes" id="UP000017246">
    <property type="component" value="Unassembled WGS sequence"/>
</dbReference>
<feature type="region of interest" description="Disordered" evidence="5">
    <location>
        <begin position="1577"/>
        <end position="1597"/>
    </location>
</feature>
<feature type="domain" description="SAM" evidence="6">
    <location>
        <begin position="1472"/>
        <end position="1541"/>
    </location>
</feature>
<dbReference type="OMA" id="MNEEHNI"/>
<dbReference type="GO" id="GO:0048786">
    <property type="term" value="C:presynaptic active zone"/>
    <property type="evidence" value="ECO:0007669"/>
    <property type="project" value="TreeGrafter"/>
</dbReference>
<dbReference type="SUPFAM" id="SSF47769">
    <property type="entry name" value="SAM/Pointed domain"/>
    <property type="match status" value="2"/>
</dbReference>
<accession>A0A068YD33</accession>
<dbReference type="SUPFAM" id="SSF57997">
    <property type="entry name" value="Tropomyosin"/>
    <property type="match status" value="1"/>
</dbReference>
<dbReference type="Gene3D" id="1.10.150.50">
    <property type="entry name" value="Transcription Factor, Ets-1"/>
    <property type="match status" value="3"/>
</dbReference>
<reference evidence="7" key="1">
    <citation type="journal article" date="2013" name="Nature">
        <title>The genomes of four tapeworm species reveal adaptations to parasitism.</title>
        <authorList>
            <person name="Tsai I.J."/>
            <person name="Zarowiecki M."/>
            <person name="Holroyd N."/>
            <person name="Garciarrubio A."/>
            <person name="Sanchez-Flores A."/>
            <person name="Brooks K.L."/>
            <person name="Tracey A."/>
            <person name="Bobes R.J."/>
            <person name="Fragoso G."/>
            <person name="Sciutto E."/>
            <person name="Aslett M."/>
            <person name="Beasley H."/>
            <person name="Bennett H.M."/>
            <person name="Cai J."/>
            <person name="Camicia F."/>
            <person name="Clark R."/>
            <person name="Cucher M."/>
            <person name="De Silva N."/>
            <person name="Day T.A."/>
            <person name="Deplazes P."/>
            <person name="Estrada K."/>
            <person name="Fernandez C."/>
            <person name="Holland P.W."/>
            <person name="Hou J."/>
            <person name="Hu S."/>
            <person name="Huckvale T."/>
            <person name="Hung S.S."/>
            <person name="Kamenetzky L."/>
            <person name="Keane J.A."/>
            <person name="Kiss F."/>
            <person name="Koziol U."/>
            <person name="Lambert O."/>
            <person name="Liu K."/>
            <person name="Luo X."/>
            <person name="Luo Y."/>
            <person name="Macchiaroli N."/>
            <person name="Nichol S."/>
            <person name="Paps J."/>
            <person name="Parkinson J."/>
            <person name="Pouchkina-Stantcheva N."/>
            <person name="Riddiford N."/>
            <person name="Rosenzvit M."/>
            <person name="Salinas G."/>
            <person name="Wasmuth J.D."/>
            <person name="Zamanian M."/>
            <person name="Zheng Y."/>
            <person name="Cai X."/>
            <person name="Soberon X."/>
            <person name="Olson P.D."/>
            <person name="Laclette J.P."/>
            <person name="Brehm K."/>
            <person name="Berriman M."/>
            <person name="Garciarrubio A."/>
            <person name="Bobes R.J."/>
            <person name="Fragoso G."/>
            <person name="Sanchez-Flores A."/>
            <person name="Estrada K."/>
            <person name="Cevallos M.A."/>
            <person name="Morett E."/>
            <person name="Gonzalez V."/>
            <person name="Portillo T."/>
            <person name="Ochoa-Leyva A."/>
            <person name="Jose M.V."/>
            <person name="Sciutto E."/>
            <person name="Landa A."/>
            <person name="Jimenez L."/>
            <person name="Valdes V."/>
            <person name="Carrero J.C."/>
            <person name="Larralde C."/>
            <person name="Morales-Montor J."/>
            <person name="Limon-Lason J."/>
            <person name="Soberon X."/>
            <person name="Laclette J.P."/>
        </authorList>
    </citation>
    <scope>NUCLEOTIDE SEQUENCE [LARGE SCALE GENOMIC DNA]</scope>
</reference>
<feature type="coiled-coil region" evidence="4">
    <location>
        <begin position="670"/>
        <end position="704"/>
    </location>
</feature>
<evidence type="ECO:0000256" key="4">
    <source>
        <dbReference type="SAM" id="Coils"/>
    </source>
</evidence>
<dbReference type="PANTHER" id="PTHR12587:SF20">
    <property type="entry name" value="LIPRIN-ALPHA, ISOFORM E"/>
    <property type="match status" value="1"/>
</dbReference>
<feature type="compositionally biased region" description="Low complexity" evidence="5">
    <location>
        <begin position="1028"/>
        <end position="1043"/>
    </location>
</feature>
<feature type="coiled-coil region" evidence="4">
    <location>
        <begin position="34"/>
        <end position="125"/>
    </location>
</feature>
<protein>
    <submittedName>
        <fullName evidence="7">Liprin alpha 2</fullName>
    </submittedName>
</protein>
<keyword evidence="8" id="KW-1185">Reference proteome</keyword>
<feature type="region of interest" description="Disordered" evidence="5">
    <location>
        <begin position="842"/>
        <end position="873"/>
    </location>
</feature>
<organism evidence="7 8">
    <name type="scientific">Echinococcus multilocularis</name>
    <name type="common">Fox tapeworm</name>
    <dbReference type="NCBI Taxonomy" id="6211"/>
    <lineage>
        <taxon>Eukaryota</taxon>
        <taxon>Metazoa</taxon>
        <taxon>Spiralia</taxon>
        <taxon>Lophotrochozoa</taxon>
        <taxon>Platyhelminthes</taxon>
        <taxon>Cestoda</taxon>
        <taxon>Eucestoda</taxon>
        <taxon>Cyclophyllidea</taxon>
        <taxon>Taeniidae</taxon>
        <taxon>Echinococcus</taxon>
    </lineage>
</organism>
<dbReference type="PROSITE" id="PS50105">
    <property type="entry name" value="SAM_DOMAIN"/>
    <property type="match status" value="3"/>
</dbReference>
<feature type="compositionally biased region" description="Low complexity" evidence="5">
    <location>
        <begin position="1646"/>
        <end position="1670"/>
    </location>
</feature>
<evidence type="ECO:0000256" key="5">
    <source>
        <dbReference type="SAM" id="MobiDB-lite"/>
    </source>
</evidence>
<evidence type="ECO:0000313" key="8">
    <source>
        <dbReference type="Proteomes" id="UP000017246"/>
    </source>
</evidence>
<dbReference type="GO" id="GO:0050808">
    <property type="term" value="P:synapse organization"/>
    <property type="evidence" value="ECO:0007669"/>
    <property type="project" value="TreeGrafter"/>
</dbReference>
<name>A0A068YD33_ECHMU</name>
<feature type="region of interest" description="Disordered" evidence="5">
    <location>
        <begin position="1213"/>
        <end position="1275"/>
    </location>
</feature>
<feature type="compositionally biased region" description="Polar residues" evidence="5">
    <location>
        <begin position="1626"/>
        <end position="1641"/>
    </location>
</feature>
<dbReference type="PANTHER" id="PTHR12587">
    <property type="entry name" value="LAR INTERACTING PROTEIN LIP -RELATED PROTEIN"/>
    <property type="match status" value="1"/>
</dbReference>
<dbReference type="Pfam" id="PF07647">
    <property type="entry name" value="SAM_2"/>
    <property type="match status" value="1"/>
</dbReference>
<reference evidence="7" key="2">
    <citation type="submission" date="2015-11" db="EMBL/GenBank/DDBJ databases">
        <authorList>
            <person name="Zhang Y."/>
            <person name="Guo Z."/>
        </authorList>
    </citation>
    <scope>NUCLEOTIDE SEQUENCE</scope>
</reference>
<dbReference type="InterPro" id="IPR001660">
    <property type="entry name" value="SAM"/>
</dbReference>
<dbReference type="InterPro" id="IPR037621">
    <property type="entry name" value="LIP-1_SAM_2"/>
</dbReference>
<dbReference type="InterPro" id="IPR013761">
    <property type="entry name" value="SAM/pointed_sf"/>
</dbReference>
<proteinExistence type="inferred from homology"/>